<keyword evidence="3" id="KW-1185">Reference proteome</keyword>
<accession>A0ABU1V572</accession>
<evidence type="ECO:0000256" key="1">
    <source>
        <dbReference type="SAM" id="MobiDB-lite"/>
    </source>
</evidence>
<evidence type="ECO:0000313" key="3">
    <source>
        <dbReference type="Proteomes" id="UP001265550"/>
    </source>
</evidence>
<proteinExistence type="predicted"/>
<name>A0ABU1V572_9BURK</name>
<organism evidence="2 3">
    <name type="scientific">Hydrogenophaga laconesensis</name>
    <dbReference type="NCBI Taxonomy" id="1805971"/>
    <lineage>
        <taxon>Bacteria</taxon>
        <taxon>Pseudomonadati</taxon>
        <taxon>Pseudomonadota</taxon>
        <taxon>Betaproteobacteria</taxon>
        <taxon>Burkholderiales</taxon>
        <taxon>Comamonadaceae</taxon>
        <taxon>Hydrogenophaga</taxon>
    </lineage>
</organism>
<protein>
    <submittedName>
        <fullName evidence="2">Uncharacterized protein</fullName>
    </submittedName>
</protein>
<sequence length="44" mass="4717">MKHTRRALRAPLEGQALRPGKAGSAMPLACVTSRGGRIEQKVES</sequence>
<dbReference type="Proteomes" id="UP001265550">
    <property type="component" value="Unassembled WGS sequence"/>
</dbReference>
<gene>
    <name evidence="2" type="ORF">J2X09_000339</name>
</gene>
<feature type="region of interest" description="Disordered" evidence="1">
    <location>
        <begin position="1"/>
        <end position="27"/>
    </location>
</feature>
<evidence type="ECO:0000313" key="2">
    <source>
        <dbReference type="EMBL" id="MDR7092616.1"/>
    </source>
</evidence>
<dbReference type="EMBL" id="JAVDWE010000001">
    <property type="protein sequence ID" value="MDR7092616.1"/>
    <property type="molecule type" value="Genomic_DNA"/>
</dbReference>
<comment type="caution">
    <text evidence="2">The sequence shown here is derived from an EMBL/GenBank/DDBJ whole genome shotgun (WGS) entry which is preliminary data.</text>
</comment>
<reference evidence="2 3" key="1">
    <citation type="submission" date="2023-07" db="EMBL/GenBank/DDBJ databases">
        <title>Sorghum-associated microbial communities from plants grown in Nebraska, USA.</title>
        <authorList>
            <person name="Schachtman D."/>
        </authorList>
    </citation>
    <scope>NUCLEOTIDE SEQUENCE [LARGE SCALE GENOMIC DNA]</scope>
    <source>
        <strain evidence="2 3">BE240</strain>
    </source>
</reference>